<evidence type="ECO:0000256" key="1">
    <source>
        <dbReference type="SAM" id="Phobius"/>
    </source>
</evidence>
<sequence>MNTFLSELGKKLAERWVSVLALPGALFTALVTAGSVLGHRDALDWRRLARAAEDFIAHFDLRPVQAVLLSVVILGVGAGIGLLARGLGGVVERVWLLSGPVWLTGRLIRRRQDRWRRAHSAVESASTDERVSEVDRAALAEARNAIALTQPARPTWIGDRLRGVGVRVHGQYGLDFPYAWPRLWTLLPETCRNDLIAARAALTGASIQGGWGLLYLCLGTQWWPAALVGAVLLLIGWRRGREAATNLADLTESAVDLYAADLALSLGVDLPSGYLTPALGRQISERLRKGT</sequence>
<gene>
    <name evidence="2" type="ORF">SCWH03_47380</name>
</gene>
<evidence type="ECO:0000313" key="3">
    <source>
        <dbReference type="Proteomes" id="UP000484988"/>
    </source>
</evidence>
<name>A0A6A0B041_9ACTN</name>
<feature type="transmembrane region" description="Helical" evidence="1">
    <location>
        <begin position="213"/>
        <end position="237"/>
    </location>
</feature>
<dbReference type="AlphaFoldDB" id="A0A6A0B041"/>
<keyword evidence="1" id="KW-1133">Transmembrane helix</keyword>
<keyword evidence="1" id="KW-0812">Transmembrane</keyword>
<accession>A0A6A0B041</accession>
<protein>
    <recommendedName>
        <fullName evidence="4">Vegetative cell wall protein gp1</fullName>
    </recommendedName>
</protein>
<dbReference type="RefSeq" id="WP_162602735.1">
    <property type="nucleotide sequence ID" value="NZ_BLLG01000017.1"/>
</dbReference>
<dbReference type="Proteomes" id="UP000484988">
    <property type="component" value="Unassembled WGS sequence"/>
</dbReference>
<keyword evidence="1" id="KW-0472">Membrane</keyword>
<keyword evidence="3" id="KW-1185">Reference proteome</keyword>
<comment type="caution">
    <text evidence="2">The sequence shown here is derived from an EMBL/GenBank/DDBJ whole genome shotgun (WGS) entry which is preliminary data.</text>
</comment>
<evidence type="ECO:0000313" key="2">
    <source>
        <dbReference type="EMBL" id="GFH38496.1"/>
    </source>
</evidence>
<feature type="transmembrane region" description="Helical" evidence="1">
    <location>
        <begin position="66"/>
        <end position="84"/>
    </location>
</feature>
<organism evidence="2 3">
    <name type="scientific">Streptomyces pacificus</name>
    <dbReference type="NCBI Taxonomy" id="2705029"/>
    <lineage>
        <taxon>Bacteria</taxon>
        <taxon>Bacillati</taxon>
        <taxon>Actinomycetota</taxon>
        <taxon>Actinomycetes</taxon>
        <taxon>Kitasatosporales</taxon>
        <taxon>Streptomycetaceae</taxon>
        <taxon>Streptomyces</taxon>
    </lineage>
</organism>
<feature type="transmembrane region" description="Helical" evidence="1">
    <location>
        <begin position="16"/>
        <end position="37"/>
    </location>
</feature>
<reference evidence="2 3" key="1">
    <citation type="submission" date="2020-02" db="EMBL/GenBank/DDBJ databases">
        <title>Whole Genome Shotgun Sequence of Streptomyces sp. strain CWH03.</title>
        <authorList>
            <person name="Dohra H."/>
            <person name="Kodani S."/>
            <person name="Yamamura H."/>
        </authorList>
    </citation>
    <scope>NUCLEOTIDE SEQUENCE [LARGE SCALE GENOMIC DNA]</scope>
    <source>
        <strain evidence="2 3">CWH03</strain>
    </source>
</reference>
<evidence type="ECO:0008006" key="4">
    <source>
        <dbReference type="Google" id="ProtNLM"/>
    </source>
</evidence>
<proteinExistence type="predicted"/>
<dbReference type="EMBL" id="BLLG01000017">
    <property type="protein sequence ID" value="GFH38496.1"/>
    <property type="molecule type" value="Genomic_DNA"/>
</dbReference>